<feature type="domain" description="Cadherin" evidence="7">
    <location>
        <begin position="8"/>
        <end position="104"/>
    </location>
</feature>
<accession>A0ABY7F9Q0</accession>
<sequence>MSPYTGSGTSVGTVNATDEDSGTFGQFSYFMDTSSLPGNYFLMNSATGEITTVVDIPTACNCSSTSYTLPVTATDQGGRVATSLVTIYITESTTTTLAILGPFVTYKYLCSGPPLCRNPCRPRYQYSPRRIFTPYRPSPPQRPPPPPKPLQT</sequence>
<feature type="non-terminal residue" evidence="8">
    <location>
        <position position="1"/>
    </location>
</feature>
<evidence type="ECO:0000256" key="3">
    <source>
        <dbReference type="ARBA" id="ARBA00022837"/>
    </source>
</evidence>
<evidence type="ECO:0000256" key="5">
    <source>
        <dbReference type="PROSITE-ProRule" id="PRU00043"/>
    </source>
</evidence>
<evidence type="ECO:0000256" key="6">
    <source>
        <dbReference type="SAM" id="MobiDB-lite"/>
    </source>
</evidence>
<dbReference type="Proteomes" id="UP001164746">
    <property type="component" value="Chromosome 11"/>
</dbReference>
<dbReference type="SMART" id="SM00112">
    <property type="entry name" value="CA"/>
    <property type="match status" value="1"/>
</dbReference>
<proteinExistence type="predicted"/>
<dbReference type="EMBL" id="CP111022">
    <property type="protein sequence ID" value="WAR18903.1"/>
    <property type="molecule type" value="Genomic_DNA"/>
</dbReference>
<dbReference type="InterPro" id="IPR015919">
    <property type="entry name" value="Cadherin-like_sf"/>
</dbReference>
<dbReference type="PANTHER" id="PTHR24027">
    <property type="entry name" value="CADHERIN-23"/>
    <property type="match status" value="1"/>
</dbReference>
<dbReference type="InterPro" id="IPR002126">
    <property type="entry name" value="Cadherin-like_dom"/>
</dbReference>
<comment type="subcellular location">
    <subcellularLocation>
        <location evidence="1">Membrane</location>
    </subcellularLocation>
</comment>
<evidence type="ECO:0000259" key="7">
    <source>
        <dbReference type="PROSITE" id="PS50268"/>
    </source>
</evidence>
<feature type="compositionally biased region" description="Pro residues" evidence="6">
    <location>
        <begin position="136"/>
        <end position="152"/>
    </location>
</feature>
<evidence type="ECO:0000313" key="8">
    <source>
        <dbReference type="EMBL" id="WAR18903.1"/>
    </source>
</evidence>
<evidence type="ECO:0000256" key="1">
    <source>
        <dbReference type="ARBA" id="ARBA00004370"/>
    </source>
</evidence>
<keyword evidence="9" id="KW-1185">Reference proteome</keyword>
<evidence type="ECO:0000256" key="2">
    <source>
        <dbReference type="ARBA" id="ARBA00022737"/>
    </source>
</evidence>
<keyword evidence="4" id="KW-0472">Membrane</keyword>
<protein>
    <recommendedName>
        <fullName evidence="7">Cadherin domain-containing protein</fullName>
    </recommendedName>
</protein>
<dbReference type="InterPro" id="IPR039808">
    <property type="entry name" value="Cadherin"/>
</dbReference>
<dbReference type="PANTHER" id="PTHR24027:SF438">
    <property type="entry name" value="CADHERIN 23"/>
    <property type="match status" value="1"/>
</dbReference>
<dbReference type="CDD" id="cd11304">
    <property type="entry name" value="Cadherin_repeat"/>
    <property type="match status" value="1"/>
</dbReference>
<dbReference type="PROSITE" id="PS50268">
    <property type="entry name" value="CADHERIN_2"/>
    <property type="match status" value="1"/>
</dbReference>
<keyword evidence="2" id="KW-0677">Repeat</keyword>
<dbReference type="Pfam" id="PF00028">
    <property type="entry name" value="Cadherin"/>
    <property type="match status" value="1"/>
</dbReference>
<dbReference type="SUPFAM" id="SSF49313">
    <property type="entry name" value="Cadherin-like"/>
    <property type="match status" value="1"/>
</dbReference>
<gene>
    <name evidence="8" type="ORF">MAR_000741</name>
</gene>
<organism evidence="8 9">
    <name type="scientific">Mya arenaria</name>
    <name type="common">Soft-shell clam</name>
    <dbReference type="NCBI Taxonomy" id="6604"/>
    <lineage>
        <taxon>Eukaryota</taxon>
        <taxon>Metazoa</taxon>
        <taxon>Spiralia</taxon>
        <taxon>Lophotrochozoa</taxon>
        <taxon>Mollusca</taxon>
        <taxon>Bivalvia</taxon>
        <taxon>Autobranchia</taxon>
        <taxon>Heteroconchia</taxon>
        <taxon>Euheterodonta</taxon>
        <taxon>Imparidentia</taxon>
        <taxon>Neoheterodontei</taxon>
        <taxon>Myida</taxon>
        <taxon>Myoidea</taxon>
        <taxon>Myidae</taxon>
        <taxon>Mya</taxon>
    </lineage>
</organism>
<feature type="region of interest" description="Disordered" evidence="6">
    <location>
        <begin position="130"/>
        <end position="152"/>
    </location>
</feature>
<reference evidence="8" key="1">
    <citation type="submission" date="2022-11" db="EMBL/GenBank/DDBJ databases">
        <title>Centuries of genome instability and evolution in soft-shell clam transmissible cancer (bioRxiv).</title>
        <authorList>
            <person name="Hart S.F.M."/>
            <person name="Yonemitsu M.A."/>
            <person name="Giersch R.M."/>
            <person name="Beal B.F."/>
            <person name="Arriagada G."/>
            <person name="Davis B.W."/>
            <person name="Ostrander E.A."/>
            <person name="Goff S.P."/>
            <person name="Metzger M.J."/>
        </authorList>
    </citation>
    <scope>NUCLEOTIDE SEQUENCE</scope>
    <source>
        <strain evidence="8">MELC-2E11</strain>
        <tissue evidence="8">Siphon/mantle</tissue>
    </source>
</reference>
<keyword evidence="3 5" id="KW-0106">Calcium</keyword>
<dbReference type="Gene3D" id="2.60.40.60">
    <property type="entry name" value="Cadherins"/>
    <property type="match status" value="1"/>
</dbReference>
<evidence type="ECO:0000256" key="4">
    <source>
        <dbReference type="ARBA" id="ARBA00023136"/>
    </source>
</evidence>
<evidence type="ECO:0000313" key="9">
    <source>
        <dbReference type="Proteomes" id="UP001164746"/>
    </source>
</evidence>
<name>A0ABY7F9Q0_MYAAR</name>